<keyword evidence="5" id="KW-0675">Receptor</keyword>
<keyword evidence="5" id="KW-0808">Transferase</keyword>
<dbReference type="AlphaFoldDB" id="A0A5D3BSH4"/>
<dbReference type="GO" id="GO:0016301">
    <property type="term" value="F:kinase activity"/>
    <property type="evidence" value="ECO:0007669"/>
    <property type="project" value="UniProtKB-KW"/>
</dbReference>
<keyword evidence="4" id="KW-0472">Membrane</keyword>
<keyword evidence="2" id="KW-0433">Leucine-rich repeat</keyword>
<feature type="transmembrane region" description="Helical" evidence="4">
    <location>
        <begin position="88"/>
        <end position="106"/>
    </location>
</feature>
<dbReference type="Pfam" id="PF00560">
    <property type="entry name" value="LRR_1"/>
    <property type="match status" value="2"/>
</dbReference>
<dbReference type="FunFam" id="3.80.10.10:FF:000383">
    <property type="entry name" value="Leucine-rich repeat receptor protein kinase EMS1"/>
    <property type="match status" value="1"/>
</dbReference>
<dbReference type="GO" id="GO:0005886">
    <property type="term" value="C:plasma membrane"/>
    <property type="evidence" value="ECO:0007669"/>
    <property type="project" value="TreeGrafter"/>
</dbReference>
<sequence length="224" mass="24018">MASSSLGFIFVLCAIVSIVSHLIISSQAQNSTQPITDPDQGAWNISGNLCSGRAVDSTTRIDSNGNLNPLIKCDCPANGGATCLITQLYFSLSLSLSLSLCIYHIVYEELEYFELVFFMIALSIHVCTHVYAINVVGVLPPELWTLTSLTYLKLDQNFLTGTLSASVGNLSELRTLSLGINGLSGELPKELGSLSKLELLALGSNNFSGPLPSELGNLSMLREL</sequence>
<keyword evidence="4" id="KW-1133">Transmembrane helix</keyword>
<reference evidence="5 6" key="1">
    <citation type="submission" date="2019-08" db="EMBL/GenBank/DDBJ databases">
        <title>Draft genome sequences of two oriental melons (Cucumis melo L. var makuwa).</title>
        <authorList>
            <person name="Kwon S.-Y."/>
        </authorList>
    </citation>
    <scope>NUCLEOTIDE SEQUENCE [LARGE SCALE GENOMIC DNA]</scope>
    <source>
        <strain evidence="6">cv. Chang Bougi</strain>
        <tissue evidence="5">Leaf</tissue>
    </source>
</reference>
<organism evidence="5 6">
    <name type="scientific">Cucumis melo var. makuwa</name>
    <name type="common">Oriental melon</name>
    <dbReference type="NCBI Taxonomy" id="1194695"/>
    <lineage>
        <taxon>Eukaryota</taxon>
        <taxon>Viridiplantae</taxon>
        <taxon>Streptophyta</taxon>
        <taxon>Embryophyta</taxon>
        <taxon>Tracheophyta</taxon>
        <taxon>Spermatophyta</taxon>
        <taxon>Magnoliopsida</taxon>
        <taxon>eudicotyledons</taxon>
        <taxon>Gunneridae</taxon>
        <taxon>Pentapetalae</taxon>
        <taxon>rosids</taxon>
        <taxon>fabids</taxon>
        <taxon>Cucurbitales</taxon>
        <taxon>Cucurbitaceae</taxon>
        <taxon>Benincaseae</taxon>
        <taxon>Cucumis</taxon>
    </lineage>
</organism>
<name>A0A5D3BSH4_CUCMM</name>
<keyword evidence="4" id="KW-0812">Transmembrane</keyword>
<dbReference type="InterPro" id="IPR051824">
    <property type="entry name" value="LRR_Rcpt-Like_S/T_Kinase"/>
</dbReference>
<dbReference type="InterPro" id="IPR032675">
    <property type="entry name" value="LRR_dom_sf"/>
</dbReference>
<keyword evidence="5" id="KW-0418">Kinase</keyword>
<feature type="transmembrane region" description="Helical" evidence="4">
    <location>
        <begin position="112"/>
        <end position="133"/>
    </location>
</feature>
<dbReference type="EMBL" id="SSTD01015426">
    <property type="protein sequence ID" value="TYK02691.1"/>
    <property type="molecule type" value="Genomic_DNA"/>
</dbReference>
<protein>
    <submittedName>
        <fullName evidence="5">Putative LRR receptor-like serine/threonine-protein kinase</fullName>
    </submittedName>
</protein>
<evidence type="ECO:0000256" key="3">
    <source>
        <dbReference type="ARBA" id="ARBA00022737"/>
    </source>
</evidence>
<comment type="caution">
    <text evidence="5">The sequence shown here is derived from an EMBL/GenBank/DDBJ whole genome shotgun (WGS) entry which is preliminary data.</text>
</comment>
<comment type="subcellular location">
    <subcellularLocation>
        <location evidence="1">Membrane</location>
        <topology evidence="1">Single-pass type I membrane protein</topology>
    </subcellularLocation>
</comment>
<dbReference type="Gene3D" id="3.80.10.10">
    <property type="entry name" value="Ribonuclease Inhibitor"/>
    <property type="match status" value="1"/>
</dbReference>
<gene>
    <name evidence="5" type="ORF">E5676_scaffold1161G00190</name>
</gene>
<evidence type="ECO:0000256" key="4">
    <source>
        <dbReference type="SAM" id="Phobius"/>
    </source>
</evidence>
<feature type="transmembrane region" description="Helical" evidence="4">
    <location>
        <begin position="6"/>
        <end position="24"/>
    </location>
</feature>
<evidence type="ECO:0000256" key="1">
    <source>
        <dbReference type="ARBA" id="ARBA00004479"/>
    </source>
</evidence>
<evidence type="ECO:0000256" key="2">
    <source>
        <dbReference type="ARBA" id="ARBA00022614"/>
    </source>
</evidence>
<keyword evidence="3" id="KW-0677">Repeat</keyword>
<dbReference type="Proteomes" id="UP000321947">
    <property type="component" value="Unassembled WGS sequence"/>
</dbReference>
<dbReference type="SUPFAM" id="SSF52058">
    <property type="entry name" value="L domain-like"/>
    <property type="match status" value="1"/>
</dbReference>
<evidence type="ECO:0000313" key="5">
    <source>
        <dbReference type="EMBL" id="TYK02691.1"/>
    </source>
</evidence>
<accession>A0A5D3BSH4</accession>
<dbReference type="InterPro" id="IPR001611">
    <property type="entry name" value="Leu-rich_rpt"/>
</dbReference>
<dbReference type="PANTHER" id="PTHR48006">
    <property type="entry name" value="LEUCINE-RICH REPEAT-CONTAINING PROTEIN DDB_G0281931-RELATED"/>
    <property type="match status" value="1"/>
</dbReference>
<proteinExistence type="predicted"/>
<evidence type="ECO:0000313" key="6">
    <source>
        <dbReference type="Proteomes" id="UP000321947"/>
    </source>
</evidence>
<dbReference type="PANTHER" id="PTHR48006:SF62">
    <property type="entry name" value="LEUCINE-RICH REPEAT TRANSMEMBRANE PROTEIN KINASE"/>
    <property type="match status" value="1"/>
</dbReference>